<accession>A0A845V8S9</accession>
<keyword evidence="3 8" id="KW-0418">Kinase</keyword>
<dbReference type="SUPFAM" id="SSF48452">
    <property type="entry name" value="TPR-like"/>
    <property type="match status" value="3"/>
</dbReference>
<evidence type="ECO:0000259" key="7">
    <source>
        <dbReference type="PROSITE" id="PS50011"/>
    </source>
</evidence>
<dbReference type="SMART" id="SM00028">
    <property type="entry name" value="TPR"/>
    <property type="match status" value="4"/>
</dbReference>
<sequence>MDPTRWQKLQALFDEAVGLEPAARAQWLKTLEESDAPLAAELARLLAADEAAADRQIGGRIQRFAARAADSDELRPGLTVGPYTIDRLLGRGGMGRVYLAHRSDRAYEQQVVIKVVQTGPGERLVRLFERERQILANLTHPNIARLLDGGTLDDRTPYLVMEYVEGTDIVSYCEARGIPLDERLRLFQEVCAAVQYAHAKLVVHRDIKPANVLVDGSGRVRLLDFGIATLLRRHAEPQSLNAGLESAAGEQTLSGALLSPAYASPEQRRGEPVTTASDIYSLGLLLYRLVCGHLVDQDSGRDEVSPTPSALLRQAGHARQARCVAGDLDAVILRALAPDPGQRHATVAEFSAELGRFLEHRPVQSRPAGASHRLGLFARRNPGLSLVVGGSSLLITGFAVAMAWLAVQLGEERDQALAARATTDHVAGFMVELFAAADPRQHLGDPPDARTLLDRGAGQIAELEGPPELSATLLLRMGEAYRHIGASDQANALFSKALKLADLPRELQVDIALEQADLWREIGRLEKAEVRLAELITSLEASSTTPNALASAYNNYALVLDVLERPEQAEAWVRKALAVDLPDSRASRIDRLAFGNNLALALSRQDRHDEAIDLFDRVIGDKIEVFGQRHPSVLLSQQNLADSYRRTGRLEQTVSLLERIRSTNAVIHGEHSLAVAGTDNELANAFHDLRAYEQAEAAYRRAYAFFEQHPQADPSLHAFVTNNLASLFEDQGDLAKAERWFARSVALREALFAPDSLPYLSGLMNRVRVQIQLGRLEQAGRDLTTIEQALAAHHPDQTSRRLQATLLRAEWHAASGQADEARATLATIDPQLVAEQAQNAHFARRLRAVQDVLR</sequence>
<keyword evidence="2 6" id="KW-0547">Nucleotide-binding</keyword>
<evidence type="ECO:0000256" key="1">
    <source>
        <dbReference type="ARBA" id="ARBA00022679"/>
    </source>
</evidence>
<gene>
    <name evidence="8" type="ORF">G3I74_11400</name>
</gene>
<dbReference type="InterPro" id="IPR017441">
    <property type="entry name" value="Protein_kinase_ATP_BS"/>
</dbReference>
<comment type="caution">
    <text evidence="8">The sequence shown here is derived from an EMBL/GenBank/DDBJ whole genome shotgun (WGS) entry which is preliminary data.</text>
</comment>
<dbReference type="Pfam" id="PF13374">
    <property type="entry name" value="TPR_10"/>
    <property type="match status" value="1"/>
</dbReference>
<dbReference type="Gene3D" id="1.10.510.10">
    <property type="entry name" value="Transferase(Phosphotransferase) domain 1"/>
    <property type="match status" value="1"/>
</dbReference>
<dbReference type="PROSITE" id="PS50011">
    <property type="entry name" value="PROTEIN_KINASE_DOM"/>
    <property type="match status" value="1"/>
</dbReference>
<evidence type="ECO:0000256" key="2">
    <source>
        <dbReference type="ARBA" id="ARBA00022741"/>
    </source>
</evidence>
<dbReference type="EMBL" id="JAAGSC010000042">
    <property type="protein sequence ID" value="NDY96335.1"/>
    <property type="molecule type" value="Genomic_DNA"/>
</dbReference>
<dbReference type="SUPFAM" id="SSF56112">
    <property type="entry name" value="Protein kinase-like (PK-like)"/>
    <property type="match status" value="1"/>
</dbReference>
<feature type="binding site" evidence="6">
    <location>
        <position position="114"/>
    </location>
    <ligand>
        <name>ATP</name>
        <dbReference type="ChEBI" id="CHEBI:30616"/>
    </ligand>
</feature>
<dbReference type="PANTHER" id="PTHR43289">
    <property type="entry name" value="MITOGEN-ACTIVATED PROTEIN KINASE KINASE KINASE 20-RELATED"/>
    <property type="match status" value="1"/>
</dbReference>
<evidence type="ECO:0000256" key="3">
    <source>
        <dbReference type="ARBA" id="ARBA00022777"/>
    </source>
</evidence>
<dbReference type="Pfam" id="PF13424">
    <property type="entry name" value="TPR_12"/>
    <property type="match status" value="1"/>
</dbReference>
<evidence type="ECO:0000256" key="4">
    <source>
        <dbReference type="ARBA" id="ARBA00022840"/>
    </source>
</evidence>
<dbReference type="SMART" id="SM00220">
    <property type="entry name" value="S_TKc"/>
    <property type="match status" value="1"/>
</dbReference>
<feature type="repeat" description="TPR" evidence="5">
    <location>
        <begin position="471"/>
        <end position="504"/>
    </location>
</feature>
<dbReference type="GO" id="GO:0004674">
    <property type="term" value="F:protein serine/threonine kinase activity"/>
    <property type="evidence" value="ECO:0007669"/>
    <property type="project" value="UniProtKB-KW"/>
</dbReference>
<evidence type="ECO:0000256" key="6">
    <source>
        <dbReference type="PROSITE-ProRule" id="PRU10141"/>
    </source>
</evidence>
<dbReference type="GO" id="GO:0005524">
    <property type="term" value="F:ATP binding"/>
    <property type="evidence" value="ECO:0007669"/>
    <property type="project" value="UniProtKB-UniRule"/>
</dbReference>
<dbReference type="Gene3D" id="3.30.200.20">
    <property type="entry name" value="Phosphorylase Kinase, domain 1"/>
    <property type="match status" value="1"/>
</dbReference>
<dbReference type="RefSeq" id="WP_164211736.1">
    <property type="nucleotide sequence ID" value="NZ_JAAGSC010000042.1"/>
</dbReference>
<name>A0A845V8S9_9GAMM</name>
<dbReference type="InterPro" id="IPR008271">
    <property type="entry name" value="Ser/Thr_kinase_AS"/>
</dbReference>
<dbReference type="PROSITE" id="PS00108">
    <property type="entry name" value="PROTEIN_KINASE_ST"/>
    <property type="match status" value="1"/>
</dbReference>
<dbReference type="PROSITE" id="PS50005">
    <property type="entry name" value="TPR"/>
    <property type="match status" value="1"/>
</dbReference>
<dbReference type="InterPro" id="IPR019734">
    <property type="entry name" value="TPR_rpt"/>
</dbReference>
<dbReference type="InterPro" id="IPR011009">
    <property type="entry name" value="Kinase-like_dom_sf"/>
</dbReference>
<dbReference type="Gene3D" id="1.25.40.10">
    <property type="entry name" value="Tetratricopeptide repeat domain"/>
    <property type="match status" value="2"/>
</dbReference>
<keyword evidence="5" id="KW-0802">TPR repeat</keyword>
<reference evidence="8 9" key="1">
    <citation type="submission" date="2020-02" db="EMBL/GenBank/DDBJ databases">
        <authorList>
            <person name="Zhang X.-Y."/>
        </authorList>
    </citation>
    <scope>NUCLEOTIDE SEQUENCE [LARGE SCALE GENOMIC DNA]</scope>
    <source>
        <strain evidence="8 9">C33</strain>
    </source>
</reference>
<dbReference type="Proteomes" id="UP000484885">
    <property type="component" value="Unassembled WGS sequence"/>
</dbReference>
<evidence type="ECO:0000256" key="5">
    <source>
        <dbReference type="PROSITE-ProRule" id="PRU00339"/>
    </source>
</evidence>
<dbReference type="PROSITE" id="PS00107">
    <property type="entry name" value="PROTEIN_KINASE_ATP"/>
    <property type="match status" value="1"/>
</dbReference>
<evidence type="ECO:0000313" key="9">
    <source>
        <dbReference type="Proteomes" id="UP000484885"/>
    </source>
</evidence>
<feature type="domain" description="Protein kinase" evidence="7">
    <location>
        <begin position="83"/>
        <end position="358"/>
    </location>
</feature>
<keyword evidence="4 6" id="KW-0067">ATP-binding</keyword>
<dbReference type="InterPro" id="IPR000719">
    <property type="entry name" value="Prot_kinase_dom"/>
</dbReference>
<proteinExistence type="predicted"/>
<protein>
    <submittedName>
        <fullName evidence="8">Serine/threonine protein kinase</fullName>
    </submittedName>
</protein>
<organism evidence="8 9">
    <name type="scientific">Wenzhouxiangella limi</name>
    <dbReference type="NCBI Taxonomy" id="2707351"/>
    <lineage>
        <taxon>Bacteria</taxon>
        <taxon>Pseudomonadati</taxon>
        <taxon>Pseudomonadota</taxon>
        <taxon>Gammaproteobacteria</taxon>
        <taxon>Chromatiales</taxon>
        <taxon>Wenzhouxiangellaceae</taxon>
        <taxon>Wenzhouxiangella</taxon>
    </lineage>
</organism>
<dbReference type="Pfam" id="PF00069">
    <property type="entry name" value="Pkinase"/>
    <property type="match status" value="1"/>
</dbReference>
<dbReference type="AlphaFoldDB" id="A0A845V8S9"/>
<evidence type="ECO:0000313" key="8">
    <source>
        <dbReference type="EMBL" id="NDY96335.1"/>
    </source>
</evidence>
<dbReference type="PANTHER" id="PTHR43289:SF34">
    <property type="entry name" value="SERINE_THREONINE-PROTEIN KINASE YBDM-RELATED"/>
    <property type="match status" value="1"/>
</dbReference>
<dbReference type="CDD" id="cd14014">
    <property type="entry name" value="STKc_PknB_like"/>
    <property type="match status" value="1"/>
</dbReference>
<dbReference type="InterPro" id="IPR011990">
    <property type="entry name" value="TPR-like_helical_dom_sf"/>
</dbReference>
<keyword evidence="8" id="KW-0723">Serine/threonine-protein kinase</keyword>
<keyword evidence="1" id="KW-0808">Transferase</keyword>
<keyword evidence="9" id="KW-1185">Reference proteome</keyword>